<proteinExistence type="inferred from homology"/>
<dbReference type="VEuPathDB" id="CryptoDB:Vbra_1671"/>
<reference evidence="4 5" key="1">
    <citation type="submission" date="2014-11" db="EMBL/GenBank/DDBJ databases">
        <authorList>
            <person name="Zhu J."/>
            <person name="Qi W."/>
            <person name="Song R."/>
        </authorList>
    </citation>
    <scope>NUCLEOTIDE SEQUENCE [LARGE SCALE GENOMIC DNA]</scope>
</reference>
<dbReference type="GO" id="GO:0016620">
    <property type="term" value="F:oxidoreductase activity, acting on the aldehyde or oxo group of donors, NAD or NADP as acceptor"/>
    <property type="evidence" value="ECO:0007669"/>
    <property type="project" value="InterPro"/>
</dbReference>
<gene>
    <name evidence="4" type="ORF">Vbra_1671</name>
</gene>
<dbReference type="InterPro" id="IPR015590">
    <property type="entry name" value="Aldehyde_DH_dom"/>
</dbReference>
<dbReference type="Pfam" id="PF00171">
    <property type="entry name" value="Aldedh"/>
    <property type="match status" value="1"/>
</dbReference>
<dbReference type="PANTHER" id="PTHR11699">
    <property type="entry name" value="ALDEHYDE DEHYDROGENASE-RELATED"/>
    <property type="match status" value="1"/>
</dbReference>
<dbReference type="AlphaFoldDB" id="A0A0G4EI59"/>
<dbReference type="InterPro" id="IPR016160">
    <property type="entry name" value="Ald_DH_CS_CYS"/>
</dbReference>
<dbReference type="SUPFAM" id="SSF53720">
    <property type="entry name" value="ALDH-like"/>
    <property type="match status" value="1"/>
</dbReference>
<keyword evidence="2" id="KW-0560">Oxidoreductase</keyword>
<organism evidence="4 5">
    <name type="scientific">Vitrella brassicaformis (strain CCMP3155)</name>
    <dbReference type="NCBI Taxonomy" id="1169540"/>
    <lineage>
        <taxon>Eukaryota</taxon>
        <taxon>Sar</taxon>
        <taxon>Alveolata</taxon>
        <taxon>Colpodellida</taxon>
        <taxon>Vitrellaceae</taxon>
        <taxon>Vitrella</taxon>
    </lineage>
</organism>
<evidence type="ECO:0000259" key="3">
    <source>
        <dbReference type="Pfam" id="PF00171"/>
    </source>
</evidence>
<dbReference type="InterPro" id="IPR016162">
    <property type="entry name" value="Ald_DH_N"/>
</dbReference>
<keyword evidence="5" id="KW-1185">Reference proteome</keyword>
<sequence length="520" mass="56446">MANEMNGTVAVESLPVSGLPLETRLFIDNEFVDEHDGTHFDTSDPTNAKVIARVQEAGKDDVDRAVKAASRAFEGWSQSSGAFRAQCLNRLADLMDKHMDQLAEMESLDNGKPLTKAKEIDVPFSLAVYRYYAGWADGKLDGKQIPISAGNASANWLCYQRREPIGVCGQIIPWNFPLAMFSWKVAPAVAAGCTVVIKTSEKTPLTGLMMGHLCKEAGFPPGVINILSGHGPTTGEYIVRHPMVDKVAFTGSVDTAQKVLLAAAQSGMKKVTTELGRKSPLIVCKDADLDQALTVAHEGLFFNAGQSCIASSRVFVDEAIYDKFVEKALKRAKEEKLCSPNSPECTQGPVVDMKQFDRVMNYISLGKQEGATLLTGGTRHGTQGYWIEPTIFTDVKDDMRIAKEEIFGPVMTVLKFKTLEEAIVRANATSYGLGAGICSRDIGRALSVAHKLRAGTIYVNCWNVVKPNTPFGGYKQSGVGRELGEDALDNYLEKKTVIVDLSYEDEKDEKAAGDATGGPN</sequence>
<dbReference type="EMBL" id="CDMY01000241">
    <property type="protein sequence ID" value="CEL95933.1"/>
    <property type="molecule type" value="Genomic_DNA"/>
</dbReference>
<evidence type="ECO:0000313" key="4">
    <source>
        <dbReference type="EMBL" id="CEL95933.1"/>
    </source>
</evidence>
<name>A0A0G4EI59_VITBC</name>
<dbReference type="Gene3D" id="3.40.309.10">
    <property type="entry name" value="Aldehyde Dehydrogenase, Chain A, domain 2"/>
    <property type="match status" value="1"/>
</dbReference>
<dbReference type="OrthoDB" id="423271at2759"/>
<evidence type="ECO:0000256" key="2">
    <source>
        <dbReference type="ARBA" id="ARBA00023002"/>
    </source>
</evidence>
<protein>
    <recommendedName>
        <fullName evidence="3">Aldehyde dehydrogenase domain-containing protein</fullName>
    </recommendedName>
</protein>
<dbReference type="PhylomeDB" id="A0A0G4EI59"/>
<feature type="domain" description="Aldehyde dehydrogenase" evidence="3">
    <location>
        <begin position="31"/>
        <end position="497"/>
    </location>
</feature>
<evidence type="ECO:0000256" key="1">
    <source>
        <dbReference type="ARBA" id="ARBA00009986"/>
    </source>
</evidence>
<dbReference type="PROSITE" id="PS00070">
    <property type="entry name" value="ALDEHYDE_DEHYDR_CYS"/>
    <property type="match status" value="1"/>
</dbReference>
<evidence type="ECO:0000313" key="5">
    <source>
        <dbReference type="Proteomes" id="UP000041254"/>
    </source>
</evidence>
<dbReference type="FunFam" id="3.40.605.10:FF:000007">
    <property type="entry name" value="NAD/NADP-dependent betaine aldehyde dehydrogenase"/>
    <property type="match status" value="1"/>
</dbReference>
<dbReference type="InterPro" id="IPR016161">
    <property type="entry name" value="Ald_DH/histidinol_DH"/>
</dbReference>
<dbReference type="InterPro" id="IPR016163">
    <property type="entry name" value="Ald_DH_C"/>
</dbReference>
<dbReference type="STRING" id="1169540.A0A0G4EI59"/>
<accession>A0A0G4EI59</accession>
<dbReference type="FunFam" id="3.40.309.10:FF:000001">
    <property type="entry name" value="Mitochondrial aldehyde dehydrogenase 2"/>
    <property type="match status" value="1"/>
</dbReference>
<dbReference type="FunFam" id="3.40.605.10:FF:000026">
    <property type="entry name" value="Aldehyde dehydrogenase, putative"/>
    <property type="match status" value="1"/>
</dbReference>
<dbReference type="Gene3D" id="3.40.605.10">
    <property type="entry name" value="Aldehyde Dehydrogenase, Chain A, domain 1"/>
    <property type="match status" value="1"/>
</dbReference>
<dbReference type="CDD" id="cd07091">
    <property type="entry name" value="ALDH_F1-2_Ald2-like"/>
    <property type="match status" value="1"/>
</dbReference>
<dbReference type="OMA" id="WSNTFNK"/>
<comment type="similarity">
    <text evidence="1">Belongs to the aldehyde dehydrogenase family.</text>
</comment>
<dbReference type="InParanoid" id="A0A0G4EI59"/>
<dbReference type="Proteomes" id="UP000041254">
    <property type="component" value="Unassembled WGS sequence"/>
</dbReference>